<dbReference type="InterPro" id="IPR001270">
    <property type="entry name" value="ClpA/B"/>
</dbReference>
<gene>
    <name evidence="8" type="primary">dnaX</name>
    <name evidence="10" type="ORF">DYH56_01410</name>
</gene>
<evidence type="ECO:0000256" key="5">
    <source>
        <dbReference type="ARBA" id="ARBA00022840"/>
    </source>
</evidence>
<evidence type="ECO:0000256" key="6">
    <source>
        <dbReference type="ARBA" id="ARBA00022932"/>
    </source>
</evidence>
<dbReference type="InterPro" id="IPR045085">
    <property type="entry name" value="HLD_clamp_pol_III_gamma_tau"/>
</dbReference>
<evidence type="ECO:0000256" key="1">
    <source>
        <dbReference type="ARBA" id="ARBA00006360"/>
    </source>
</evidence>
<dbReference type="Pfam" id="PF13177">
    <property type="entry name" value="DNA_pol3_delta2"/>
    <property type="match status" value="1"/>
</dbReference>
<dbReference type="PRINTS" id="PR00300">
    <property type="entry name" value="CLPPROTEASEA"/>
</dbReference>
<comment type="catalytic activity">
    <reaction evidence="7 8">
        <text>DNA(n) + a 2'-deoxyribonucleoside 5'-triphosphate = DNA(n+1) + diphosphate</text>
        <dbReference type="Rhea" id="RHEA:22508"/>
        <dbReference type="Rhea" id="RHEA-COMP:17339"/>
        <dbReference type="Rhea" id="RHEA-COMP:17340"/>
        <dbReference type="ChEBI" id="CHEBI:33019"/>
        <dbReference type="ChEBI" id="CHEBI:61560"/>
        <dbReference type="ChEBI" id="CHEBI:173112"/>
        <dbReference type="EC" id="2.7.7.7"/>
    </reaction>
</comment>
<evidence type="ECO:0000256" key="7">
    <source>
        <dbReference type="ARBA" id="ARBA00049244"/>
    </source>
</evidence>
<keyword evidence="8 10" id="KW-0808">Transferase</keyword>
<comment type="subunit">
    <text evidence="8">DNA polymerase III contains a core (composed of alpha, epsilon and theta chains) that associates with a tau subunit. This core dimerizes to form the POLIII' complex. PolIII' associates with the gamma complex (composed of gamma, delta, delta', psi and chi chains) and with the beta chain to form the complete DNA polymerase III complex.</text>
</comment>
<keyword evidence="2" id="KW-0479">Metal-binding</keyword>
<dbReference type="SMART" id="SM00382">
    <property type="entry name" value="AAA"/>
    <property type="match status" value="1"/>
</dbReference>
<keyword evidence="11" id="KW-1185">Reference proteome</keyword>
<keyword evidence="8 10" id="KW-0548">Nucleotidyltransferase</keyword>
<comment type="function">
    <text evidence="8">DNA polymerase III is a complex, multichain enzyme responsible for most of the replicative synthesis in bacteria. This DNA polymerase also exhibits 3' to 5' exonuclease activity.</text>
</comment>
<feature type="domain" description="AAA+ ATPase" evidence="9">
    <location>
        <begin position="36"/>
        <end position="178"/>
    </location>
</feature>
<evidence type="ECO:0000256" key="3">
    <source>
        <dbReference type="ARBA" id="ARBA00022741"/>
    </source>
</evidence>
<dbReference type="InterPro" id="IPR003593">
    <property type="entry name" value="AAA+_ATPase"/>
</dbReference>
<keyword evidence="6 8" id="KW-0239">DNA-directed DNA polymerase</keyword>
<dbReference type="InterPro" id="IPR048448">
    <property type="entry name" value="DnaX-like_C"/>
</dbReference>
<dbReference type="InterPro" id="IPR012763">
    <property type="entry name" value="DNA_pol_III_sug/sutau_N"/>
</dbReference>
<dbReference type="PANTHER" id="PTHR11669:SF0">
    <property type="entry name" value="PROTEIN STICHEL-LIKE 2"/>
    <property type="match status" value="1"/>
</dbReference>
<reference evidence="10 11" key="1">
    <citation type="submission" date="2018-08" db="EMBL/GenBank/DDBJ databases">
        <title>Draft genome sequence of Psychrilyobacter sp. strain SD5 isolated from Black Sea water.</title>
        <authorList>
            <person name="Yadav S."/>
            <person name="Villanueva L."/>
            <person name="Damste J.S.S."/>
        </authorList>
    </citation>
    <scope>NUCLEOTIDE SEQUENCE [LARGE SCALE GENOMIC DNA]</scope>
    <source>
        <strain evidence="10 11">SD5</strain>
    </source>
</reference>
<evidence type="ECO:0000256" key="4">
    <source>
        <dbReference type="ARBA" id="ARBA00022833"/>
    </source>
</evidence>
<dbReference type="Gene3D" id="3.40.50.300">
    <property type="entry name" value="P-loop containing nucleotide triphosphate hydrolases"/>
    <property type="match status" value="1"/>
</dbReference>
<comment type="similarity">
    <text evidence="1 8">Belongs to the DnaX/STICHEL family.</text>
</comment>
<evidence type="ECO:0000313" key="11">
    <source>
        <dbReference type="Proteomes" id="UP000263486"/>
    </source>
</evidence>
<protein>
    <recommendedName>
        <fullName evidence="8">DNA polymerase III subunit gamma/tau</fullName>
        <ecNumber evidence="8">2.7.7.7</ecNumber>
    </recommendedName>
</protein>
<keyword evidence="5 8" id="KW-0067">ATP-binding</keyword>
<dbReference type="CDD" id="cd18137">
    <property type="entry name" value="HLD_clamp_pol_III_gamma_tau"/>
    <property type="match status" value="1"/>
</dbReference>
<evidence type="ECO:0000256" key="2">
    <source>
        <dbReference type="ARBA" id="ARBA00022723"/>
    </source>
</evidence>
<accession>A0ABX9KK19</accession>
<dbReference type="CDD" id="cd00009">
    <property type="entry name" value="AAA"/>
    <property type="match status" value="1"/>
</dbReference>
<evidence type="ECO:0000256" key="8">
    <source>
        <dbReference type="RuleBase" id="RU364063"/>
    </source>
</evidence>
<name>A0ABX9KK19_9FUSO</name>
<dbReference type="InterPro" id="IPR027417">
    <property type="entry name" value="P-loop_NTPase"/>
</dbReference>
<evidence type="ECO:0000259" key="9">
    <source>
        <dbReference type="SMART" id="SM00382"/>
    </source>
</evidence>
<dbReference type="GO" id="GO:0003887">
    <property type="term" value="F:DNA-directed DNA polymerase activity"/>
    <property type="evidence" value="ECO:0007669"/>
    <property type="project" value="UniProtKB-EC"/>
</dbReference>
<dbReference type="EC" id="2.7.7.7" evidence="8"/>
<evidence type="ECO:0000313" key="10">
    <source>
        <dbReference type="EMBL" id="REI42836.1"/>
    </source>
</evidence>
<dbReference type="Gene3D" id="1.10.8.60">
    <property type="match status" value="1"/>
</dbReference>
<comment type="caution">
    <text evidence="10">The sequence shown here is derived from an EMBL/GenBank/DDBJ whole genome shotgun (WGS) entry which is preliminary data.</text>
</comment>
<dbReference type="EMBL" id="QUAJ01000002">
    <property type="protein sequence ID" value="REI42836.1"/>
    <property type="molecule type" value="Genomic_DNA"/>
</dbReference>
<organism evidence="10 11">
    <name type="scientific">Psychrilyobacter piezotolerans</name>
    <dbReference type="NCBI Taxonomy" id="2293438"/>
    <lineage>
        <taxon>Bacteria</taxon>
        <taxon>Fusobacteriati</taxon>
        <taxon>Fusobacteriota</taxon>
        <taxon>Fusobacteriia</taxon>
        <taxon>Fusobacteriales</taxon>
        <taxon>Fusobacteriaceae</taxon>
        <taxon>Psychrilyobacter</taxon>
    </lineage>
</organism>
<dbReference type="PANTHER" id="PTHR11669">
    <property type="entry name" value="REPLICATION FACTOR C / DNA POLYMERASE III GAMMA-TAU SUBUNIT"/>
    <property type="match status" value="1"/>
</dbReference>
<keyword evidence="3 8" id="KW-0547">Nucleotide-binding</keyword>
<dbReference type="Pfam" id="PF20964">
    <property type="entry name" value="DnaX_C"/>
    <property type="match status" value="1"/>
</dbReference>
<dbReference type="Proteomes" id="UP000263486">
    <property type="component" value="Unassembled WGS sequence"/>
</dbReference>
<proteinExistence type="inferred from homology"/>
<dbReference type="Pfam" id="PF22608">
    <property type="entry name" value="DNAX_ATPase_lid"/>
    <property type="match status" value="1"/>
</dbReference>
<dbReference type="NCBIfam" id="NF004046">
    <property type="entry name" value="PRK05563.1"/>
    <property type="match status" value="1"/>
</dbReference>
<dbReference type="InterPro" id="IPR050238">
    <property type="entry name" value="DNA_Rep/Repair_Clamp_Loader"/>
</dbReference>
<dbReference type="SUPFAM" id="SSF52540">
    <property type="entry name" value="P-loop containing nucleoside triphosphate hydrolases"/>
    <property type="match status" value="1"/>
</dbReference>
<dbReference type="RefSeq" id="WP_114641068.1">
    <property type="nucleotide sequence ID" value="NZ_JAACIO010000002.1"/>
</dbReference>
<dbReference type="NCBIfam" id="TIGR02397">
    <property type="entry name" value="dnaX_nterm"/>
    <property type="match status" value="1"/>
</dbReference>
<keyword evidence="8" id="KW-0235">DNA replication</keyword>
<sequence length="496" mass="56937">MHITLYRKYRPSTFEEVAGETDIIKTIKNSLKENKMAHAYLFTGPRGVGKTTTARLIAKGLNCMENGVTDTPCNRCENCIEISKNKFIDLIEIDAASNRGIDEIRSLKDKINYQPAKGRKKVYIIDEVHMLTKEAFNALLKTLEEPPAHVIFILATTEPDKILETIISRCQRYDFKPVNLKESMDHLLMIAKSEGVEIDDPSLKLIYEKSGGSMRDAISIFEKLISSCYGEGITLEKTEKILGVIPEKKLAEFLEIIRENDLVNGINFLDDLWNDSINVEEFLKSFAYYLKELMIEKKSPFNIMKSIAVIEDIFEVMGKFRYEEDKRILGYVILHKIGAIHELPLHESPVQEKIVEKIVYVEKEVSAKSEETGTIHELPVQEKTVDISIEDVRTNWNDLVNEAKRRKMPLISFLSTATPTKIEDGILHIGFYAENRFHKESMEKPYYNDIFLGVLKDKFGGRVVVKYDLLNEKNKVVEDKSDFVERVVDFFDGELI</sequence>
<keyword evidence="4" id="KW-0862">Zinc</keyword>